<keyword evidence="1" id="KW-0812">Transmembrane</keyword>
<name>A0A927R6W9_9ACTN</name>
<organism evidence="2 3">
    <name type="scientific">Actinopolymorpha pittospori</name>
    <dbReference type="NCBI Taxonomy" id="648752"/>
    <lineage>
        <taxon>Bacteria</taxon>
        <taxon>Bacillati</taxon>
        <taxon>Actinomycetota</taxon>
        <taxon>Actinomycetes</taxon>
        <taxon>Propionibacteriales</taxon>
        <taxon>Actinopolymorphaceae</taxon>
        <taxon>Actinopolymorpha</taxon>
    </lineage>
</organism>
<accession>A0A927R6W9</accession>
<dbReference type="Pfam" id="PF14584">
    <property type="entry name" value="DUF4446"/>
    <property type="match status" value="1"/>
</dbReference>
<keyword evidence="1" id="KW-1133">Transmembrane helix</keyword>
<comment type="caution">
    <text evidence="2">The sequence shown here is derived from an EMBL/GenBank/DDBJ whole genome shotgun (WGS) entry which is preliminary data.</text>
</comment>
<keyword evidence="1" id="KW-0472">Membrane</keyword>
<proteinExistence type="predicted"/>
<evidence type="ECO:0000313" key="3">
    <source>
        <dbReference type="Proteomes" id="UP000638648"/>
    </source>
</evidence>
<evidence type="ECO:0000256" key="1">
    <source>
        <dbReference type="SAM" id="Phobius"/>
    </source>
</evidence>
<dbReference type="InterPro" id="IPR027981">
    <property type="entry name" value="DUF4446"/>
</dbReference>
<feature type="transmembrane region" description="Helical" evidence="1">
    <location>
        <begin position="12"/>
        <end position="33"/>
    </location>
</feature>
<evidence type="ECO:0000313" key="2">
    <source>
        <dbReference type="EMBL" id="MBE1604892.1"/>
    </source>
</evidence>
<dbReference type="Proteomes" id="UP000638648">
    <property type="component" value="Unassembled WGS sequence"/>
</dbReference>
<protein>
    <recommendedName>
        <fullName evidence="4">DUF4446 family protein</fullName>
    </recommendedName>
</protein>
<sequence>MSDPTLARNLAIVAVVLGAFAVVLGGVALFLAARRQQAVIAAYDGRNSARLRAELGDLRAGLSQALRHVAVVRYAGLGSREAPTSWSVALLDDAGDGVVLTTINDTEGGRSYAKNVRRGNGDVHLSPEEFEAVGYAMGAIVRS</sequence>
<dbReference type="AlphaFoldDB" id="A0A927R6W9"/>
<gene>
    <name evidence="2" type="ORF">HEB94_001740</name>
</gene>
<reference evidence="2" key="1">
    <citation type="submission" date="2020-10" db="EMBL/GenBank/DDBJ databases">
        <title>Sequencing the genomes of 1000 actinobacteria strains.</title>
        <authorList>
            <person name="Klenk H.-P."/>
        </authorList>
    </citation>
    <scope>NUCLEOTIDE SEQUENCE</scope>
    <source>
        <strain evidence="2">DSM 45354</strain>
    </source>
</reference>
<dbReference type="EMBL" id="JADBEM010000001">
    <property type="protein sequence ID" value="MBE1604892.1"/>
    <property type="molecule type" value="Genomic_DNA"/>
</dbReference>
<keyword evidence="3" id="KW-1185">Reference proteome</keyword>
<dbReference type="RefSeq" id="WP_192749326.1">
    <property type="nucleotide sequence ID" value="NZ_BAABJL010000002.1"/>
</dbReference>
<evidence type="ECO:0008006" key="4">
    <source>
        <dbReference type="Google" id="ProtNLM"/>
    </source>
</evidence>